<dbReference type="SUPFAM" id="SSF46785">
    <property type="entry name" value="Winged helix' DNA-binding domain"/>
    <property type="match status" value="1"/>
</dbReference>
<keyword evidence="6" id="KW-1185">Reference proteome</keyword>
<feature type="domain" description="HTH gntR-type" evidence="4">
    <location>
        <begin position="12"/>
        <end position="80"/>
    </location>
</feature>
<dbReference type="SMART" id="SM00345">
    <property type="entry name" value="HTH_GNTR"/>
    <property type="match status" value="1"/>
</dbReference>
<accession>A0ABN3GVM6</accession>
<dbReference type="InterPro" id="IPR036388">
    <property type="entry name" value="WH-like_DNA-bd_sf"/>
</dbReference>
<dbReference type="Proteomes" id="UP001501444">
    <property type="component" value="Unassembled WGS sequence"/>
</dbReference>
<protein>
    <recommendedName>
        <fullName evidence="4">HTH gntR-type domain-containing protein</fullName>
    </recommendedName>
</protein>
<reference evidence="5 6" key="1">
    <citation type="journal article" date="2019" name="Int. J. Syst. Evol. Microbiol.">
        <title>The Global Catalogue of Microorganisms (GCM) 10K type strain sequencing project: providing services to taxonomists for standard genome sequencing and annotation.</title>
        <authorList>
            <consortium name="The Broad Institute Genomics Platform"/>
            <consortium name="The Broad Institute Genome Sequencing Center for Infectious Disease"/>
            <person name="Wu L."/>
            <person name="Ma J."/>
        </authorList>
    </citation>
    <scope>NUCLEOTIDE SEQUENCE [LARGE SCALE GENOMIC DNA]</scope>
    <source>
        <strain evidence="5 6">JCM 3272</strain>
    </source>
</reference>
<keyword evidence="1" id="KW-0805">Transcription regulation</keyword>
<evidence type="ECO:0000259" key="4">
    <source>
        <dbReference type="PROSITE" id="PS50949"/>
    </source>
</evidence>
<dbReference type="Gene3D" id="1.10.10.10">
    <property type="entry name" value="Winged helix-like DNA-binding domain superfamily/Winged helix DNA-binding domain"/>
    <property type="match status" value="1"/>
</dbReference>
<dbReference type="InterPro" id="IPR036390">
    <property type="entry name" value="WH_DNA-bd_sf"/>
</dbReference>
<dbReference type="Pfam" id="PF00392">
    <property type="entry name" value="GntR"/>
    <property type="match status" value="1"/>
</dbReference>
<proteinExistence type="predicted"/>
<dbReference type="EMBL" id="BAAARV010000053">
    <property type="protein sequence ID" value="GAA2362121.1"/>
    <property type="molecule type" value="Genomic_DNA"/>
</dbReference>
<evidence type="ECO:0000256" key="3">
    <source>
        <dbReference type="ARBA" id="ARBA00023163"/>
    </source>
</evidence>
<name>A0ABN3GVM6_9ACTN</name>
<evidence type="ECO:0000256" key="1">
    <source>
        <dbReference type="ARBA" id="ARBA00023015"/>
    </source>
</evidence>
<sequence>MFLWPLGYIERMVRYLDVADALRERITSGALAPGEAVPSAERLARDHGTGRDTALKALRVLRREGLLLLGRDNVVRVGPVERRPVTGAADAPPTVVDVPAQAVVRARMPTPREREELGLPDGVPVLVVVLGDVEEVHPAAETGMRWPRQRT</sequence>
<keyword evidence="3" id="KW-0804">Transcription</keyword>
<evidence type="ECO:0000313" key="5">
    <source>
        <dbReference type="EMBL" id="GAA2362121.1"/>
    </source>
</evidence>
<dbReference type="PANTHER" id="PTHR44846">
    <property type="entry name" value="MANNOSYL-D-GLYCERATE TRANSPORT/METABOLISM SYSTEM REPRESSOR MNGR-RELATED"/>
    <property type="match status" value="1"/>
</dbReference>
<dbReference type="PROSITE" id="PS50949">
    <property type="entry name" value="HTH_GNTR"/>
    <property type="match status" value="1"/>
</dbReference>
<comment type="caution">
    <text evidence="5">The sequence shown here is derived from an EMBL/GenBank/DDBJ whole genome shotgun (WGS) entry which is preliminary data.</text>
</comment>
<organism evidence="5 6">
    <name type="scientific">Dactylosporangium salmoneum</name>
    <dbReference type="NCBI Taxonomy" id="53361"/>
    <lineage>
        <taxon>Bacteria</taxon>
        <taxon>Bacillati</taxon>
        <taxon>Actinomycetota</taxon>
        <taxon>Actinomycetes</taxon>
        <taxon>Micromonosporales</taxon>
        <taxon>Micromonosporaceae</taxon>
        <taxon>Dactylosporangium</taxon>
    </lineage>
</organism>
<keyword evidence="2" id="KW-0238">DNA-binding</keyword>
<evidence type="ECO:0000256" key="2">
    <source>
        <dbReference type="ARBA" id="ARBA00023125"/>
    </source>
</evidence>
<dbReference type="InterPro" id="IPR000524">
    <property type="entry name" value="Tscrpt_reg_HTH_GntR"/>
</dbReference>
<gene>
    <name evidence="5" type="ORF">GCM10010170_058040</name>
</gene>
<dbReference type="InterPro" id="IPR050679">
    <property type="entry name" value="Bact_HTH_transcr_reg"/>
</dbReference>
<evidence type="ECO:0000313" key="6">
    <source>
        <dbReference type="Proteomes" id="UP001501444"/>
    </source>
</evidence>
<dbReference type="PANTHER" id="PTHR44846:SF17">
    <property type="entry name" value="GNTR-FAMILY TRANSCRIPTIONAL REGULATOR"/>
    <property type="match status" value="1"/>
</dbReference>